<dbReference type="RefSeq" id="WP_311618896.1">
    <property type="nucleotide sequence ID" value="NZ_JAVREV010000010.1"/>
</dbReference>
<reference evidence="2" key="1">
    <citation type="submission" date="2023-07" db="EMBL/GenBank/DDBJ databases">
        <title>30 novel species of actinomycetes from the DSMZ collection.</title>
        <authorList>
            <person name="Nouioui I."/>
        </authorList>
    </citation>
    <scope>NUCLEOTIDE SEQUENCE [LARGE SCALE GENOMIC DNA]</scope>
    <source>
        <strain evidence="2">DSM 41886</strain>
    </source>
</reference>
<evidence type="ECO:0000313" key="1">
    <source>
        <dbReference type="EMBL" id="MDT0444637.1"/>
    </source>
</evidence>
<proteinExistence type="predicted"/>
<name>A0ABU2S6U4_9ACTN</name>
<dbReference type="Proteomes" id="UP001183615">
    <property type="component" value="Unassembled WGS sequence"/>
</dbReference>
<evidence type="ECO:0000313" key="2">
    <source>
        <dbReference type="Proteomes" id="UP001183615"/>
    </source>
</evidence>
<sequence length="43" mass="4794">MGAHRGGPPLTRVVLWAGCGHYLHEERPAELAALLREWCADPR</sequence>
<protein>
    <recommendedName>
        <fullName evidence="3">Alpha/beta hydrolase</fullName>
    </recommendedName>
</protein>
<accession>A0ABU2S6U4</accession>
<dbReference type="InterPro" id="IPR029058">
    <property type="entry name" value="AB_hydrolase_fold"/>
</dbReference>
<organism evidence="1 2">
    <name type="scientific">Streptomyces johnsoniae</name>
    <dbReference type="NCBI Taxonomy" id="3075532"/>
    <lineage>
        <taxon>Bacteria</taxon>
        <taxon>Bacillati</taxon>
        <taxon>Actinomycetota</taxon>
        <taxon>Actinomycetes</taxon>
        <taxon>Kitasatosporales</taxon>
        <taxon>Streptomycetaceae</taxon>
        <taxon>Streptomyces</taxon>
    </lineage>
</organism>
<dbReference type="SUPFAM" id="SSF53474">
    <property type="entry name" value="alpha/beta-Hydrolases"/>
    <property type="match status" value="1"/>
</dbReference>
<dbReference type="EMBL" id="JAVREV010000010">
    <property type="protein sequence ID" value="MDT0444637.1"/>
    <property type="molecule type" value="Genomic_DNA"/>
</dbReference>
<comment type="caution">
    <text evidence="1">The sequence shown here is derived from an EMBL/GenBank/DDBJ whole genome shotgun (WGS) entry which is preliminary data.</text>
</comment>
<keyword evidence="2" id="KW-1185">Reference proteome</keyword>
<dbReference type="Gene3D" id="3.40.50.1820">
    <property type="entry name" value="alpha/beta hydrolase"/>
    <property type="match status" value="1"/>
</dbReference>
<evidence type="ECO:0008006" key="3">
    <source>
        <dbReference type="Google" id="ProtNLM"/>
    </source>
</evidence>
<gene>
    <name evidence="1" type="ORF">RM779_18820</name>
</gene>